<keyword evidence="7" id="KW-1185">Reference proteome</keyword>
<protein>
    <recommendedName>
        <fullName evidence="3">GerMN domain-containing protein</fullName>
    </recommendedName>
</protein>
<dbReference type="Pfam" id="PF25976">
    <property type="entry name" value="LpqB_N"/>
    <property type="match status" value="1"/>
</dbReference>
<evidence type="ECO:0000256" key="1">
    <source>
        <dbReference type="SAM" id="MobiDB-lite"/>
    </source>
</evidence>
<feature type="region of interest" description="Disordered" evidence="1">
    <location>
        <begin position="88"/>
        <end position="110"/>
    </location>
</feature>
<evidence type="ECO:0000259" key="3">
    <source>
        <dbReference type="SMART" id="SM00909"/>
    </source>
</evidence>
<keyword evidence="2" id="KW-0472">Membrane</keyword>
<keyword evidence="2" id="KW-0812">Transmembrane</keyword>
<dbReference type="EMBL" id="BMOI01000014">
    <property type="protein sequence ID" value="GGL08854.1"/>
    <property type="molecule type" value="Genomic_DNA"/>
</dbReference>
<evidence type="ECO:0000313" key="4">
    <source>
        <dbReference type="EMBL" id="GGL08854.1"/>
    </source>
</evidence>
<reference evidence="4" key="2">
    <citation type="submission" date="2020-09" db="EMBL/GenBank/DDBJ databases">
        <authorList>
            <person name="Sun Q."/>
            <person name="Ohkuma M."/>
        </authorList>
    </citation>
    <scope>NUCLEOTIDE SEQUENCE</scope>
    <source>
        <strain evidence="4">JCM 1480</strain>
    </source>
</reference>
<evidence type="ECO:0000313" key="6">
    <source>
        <dbReference type="Proteomes" id="UP000648535"/>
    </source>
</evidence>
<dbReference type="AlphaFoldDB" id="A0A8H9KZ66"/>
<comment type="caution">
    <text evidence="4">The sequence shown here is derived from an EMBL/GenBank/DDBJ whole genome shotgun (WGS) entry which is preliminary data.</text>
</comment>
<dbReference type="Pfam" id="PF10646">
    <property type="entry name" value="Germane"/>
    <property type="match status" value="1"/>
</dbReference>
<dbReference type="Proteomes" id="UP000746584">
    <property type="component" value="Unassembled WGS sequence"/>
</dbReference>
<dbReference type="InterPro" id="IPR019606">
    <property type="entry name" value="GerMN"/>
</dbReference>
<accession>A0A8H9KZ66</accession>
<dbReference type="SMART" id="SM00909">
    <property type="entry name" value="Germane"/>
    <property type="match status" value="1"/>
</dbReference>
<evidence type="ECO:0000313" key="7">
    <source>
        <dbReference type="Proteomes" id="UP000746584"/>
    </source>
</evidence>
<evidence type="ECO:0000313" key="5">
    <source>
        <dbReference type="EMBL" id="MBM7802033.1"/>
    </source>
</evidence>
<dbReference type="RefSeq" id="WP_188889255.1">
    <property type="nucleotide sequence ID" value="NZ_BMOI01000014.1"/>
</dbReference>
<feature type="compositionally biased region" description="Polar residues" evidence="1">
    <location>
        <begin position="344"/>
        <end position="356"/>
    </location>
</feature>
<dbReference type="EMBL" id="JAFBCG010000001">
    <property type="protein sequence ID" value="MBM7802033.1"/>
    <property type="molecule type" value="Genomic_DNA"/>
</dbReference>
<gene>
    <name evidence="4" type="ORF">GCM10009769_28670</name>
    <name evidence="5" type="ORF">JOE58_001284</name>
</gene>
<sequence length="615" mass="63444">MTRQHAAAPGAGRAAAPRAGRAGHVAAPGAGRAAAPRAGRAPVPGAGRAAAPRVARRLRRTLAVALAALTLVAVSACAAIPVSGDVRSGQSIKDESVSGVELRPDGPSGGEDQTAVLRGFIAAATGAQNNYATAREFLSSSFAQKWNPRQGVTISDGSGQVERVGADELTYTLTASASVDADGEYTQAVRPTTSTLTFQFVHEGDDWRIAYAPDGIILSPVRFQSVFQQHALYFYDPTYDFFVPDVRWFLARSSVSTRIVSALLAGPSDWLKGAVVSAFPEGTQLSLNAVTIESGTAQVDLSSDALRSSTTDRVRMREQLAKSLATVASVSSVTMTVEGATLTVPENGSSDAQQNPDVDPRPLVEAGGKAGYAAGTGSVAGLGGGMSQQISALDPTALALSGSGTVAAVRSDEGVFVVRSGQQRLRIDTRTDLVPPSVDDLGGGSVWVGSEDDPSEVTSYSLKGEPHVVPTTLPKGRLVSFQVSRDSTRALALLQTADGPALYVMAIIRDRDRVPTSLGSPVRVQAASEDAVGATWVSDADVASVGQTDTGPEVVRTTIGGRPTTLPKPEGRATTIVGGSGGSLLLRMSDAQVLQSTGGGWEKTGVRAGALGTQR</sequence>
<proteinExistence type="predicted"/>
<keyword evidence="2" id="KW-1133">Transmembrane helix</keyword>
<feature type="domain" description="GerMN" evidence="3">
    <location>
        <begin position="256"/>
        <end position="346"/>
    </location>
</feature>
<evidence type="ECO:0000256" key="2">
    <source>
        <dbReference type="SAM" id="Phobius"/>
    </source>
</evidence>
<reference evidence="4" key="1">
    <citation type="journal article" date="2014" name="Int. J. Syst. Evol. Microbiol.">
        <title>Complete genome sequence of Corynebacterium casei LMG S-19264T (=DSM 44701T), isolated from a smear-ripened cheese.</title>
        <authorList>
            <consortium name="US DOE Joint Genome Institute (JGI-PGF)"/>
            <person name="Walter F."/>
            <person name="Albersmeier A."/>
            <person name="Kalinowski J."/>
            <person name="Ruckert C."/>
        </authorList>
    </citation>
    <scope>NUCLEOTIDE SEQUENCE</scope>
    <source>
        <strain evidence="4">JCM 1480</strain>
    </source>
</reference>
<dbReference type="InterPro" id="IPR059026">
    <property type="entry name" value="LpqB_N"/>
</dbReference>
<reference evidence="5 7" key="3">
    <citation type="submission" date="2021-01" db="EMBL/GenBank/DDBJ databases">
        <title>Sequencing the genomes of 1000 actinobacteria strains.</title>
        <authorList>
            <person name="Klenk H.-P."/>
        </authorList>
    </citation>
    <scope>NUCLEOTIDE SEQUENCE [LARGE SCALE GENOMIC DNA]</scope>
    <source>
        <strain evidence="5 7">DSM 20542</strain>
    </source>
</reference>
<dbReference type="Proteomes" id="UP000648535">
    <property type="component" value="Unassembled WGS sequence"/>
</dbReference>
<organism evidence="4 6">
    <name type="scientific">Curtobacterium luteum</name>
    <dbReference type="NCBI Taxonomy" id="33881"/>
    <lineage>
        <taxon>Bacteria</taxon>
        <taxon>Bacillati</taxon>
        <taxon>Actinomycetota</taxon>
        <taxon>Actinomycetes</taxon>
        <taxon>Micrococcales</taxon>
        <taxon>Microbacteriaceae</taxon>
        <taxon>Curtobacterium</taxon>
    </lineage>
</organism>
<feature type="region of interest" description="Disordered" evidence="1">
    <location>
        <begin position="1"/>
        <end position="50"/>
    </location>
</feature>
<name>A0A8H9KZ66_9MICO</name>
<feature type="transmembrane region" description="Helical" evidence="2">
    <location>
        <begin position="62"/>
        <end position="82"/>
    </location>
</feature>
<feature type="region of interest" description="Disordered" evidence="1">
    <location>
        <begin position="342"/>
        <end position="369"/>
    </location>
</feature>